<comment type="caution">
    <text evidence="2">The sequence shown here is derived from an EMBL/GenBank/DDBJ whole genome shotgun (WGS) entry which is preliminary data.</text>
</comment>
<keyword evidence="1" id="KW-0472">Membrane</keyword>
<dbReference type="InterPro" id="IPR013417">
    <property type="entry name" value="CHP02588"/>
</dbReference>
<keyword evidence="1" id="KW-1133">Transmembrane helix</keyword>
<organism evidence="2 3">
    <name type="scientific">Campylobacter gastrosuis</name>
    <dbReference type="NCBI Taxonomy" id="2974576"/>
    <lineage>
        <taxon>Bacteria</taxon>
        <taxon>Pseudomonadati</taxon>
        <taxon>Campylobacterota</taxon>
        <taxon>Epsilonproteobacteria</taxon>
        <taxon>Campylobacterales</taxon>
        <taxon>Campylobacteraceae</taxon>
        <taxon>Campylobacter</taxon>
    </lineage>
</organism>
<name>A0ABT7HPW1_9BACT</name>
<reference evidence="2" key="1">
    <citation type="submission" date="2022-08" db="EMBL/GenBank/DDBJ databases">
        <authorList>
            <person name="Wang H."/>
        </authorList>
    </citation>
    <scope>NUCLEOTIDE SEQUENCE</scope>
    <source>
        <strain evidence="2">PS10</strain>
    </source>
</reference>
<evidence type="ECO:0000313" key="3">
    <source>
        <dbReference type="Proteomes" id="UP001173801"/>
    </source>
</evidence>
<sequence length="182" mass="21452">MRKIHEMLSSLKQNLLFVLHNASLIDYLAYGFVVLCFVLMLFVGILCALKWWWQIGFLVIFVSFFCVFLAFHFVNLELNRRIRNVEISPLHTKQLEFSNTLLVDFNLTNRSKKELKICKTELNFHTISKNELKNRLNFLNPFLTKTMVLKEPFLVGESKEVKAVVENFLFVDYNISTKVECF</sequence>
<accession>A0ABT7HPW1</accession>
<dbReference type="Proteomes" id="UP001173801">
    <property type="component" value="Unassembled WGS sequence"/>
</dbReference>
<protein>
    <submittedName>
        <fullName evidence="2">DUF2393 domain-containing protein</fullName>
    </submittedName>
</protein>
<keyword evidence="3" id="KW-1185">Reference proteome</keyword>
<keyword evidence="1" id="KW-0812">Transmembrane</keyword>
<feature type="transmembrane region" description="Helical" evidence="1">
    <location>
        <begin position="51"/>
        <end position="74"/>
    </location>
</feature>
<evidence type="ECO:0000313" key="2">
    <source>
        <dbReference type="EMBL" id="MDL0088962.1"/>
    </source>
</evidence>
<evidence type="ECO:0000256" key="1">
    <source>
        <dbReference type="SAM" id="Phobius"/>
    </source>
</evidence>
<proteinExistence type="predicted"/>
<gene>
    <name evidence="2" type="ORF">NYG85_06190</name>
</gene>
<dbReference type="Pfam" id="PF09624">
    <property type="entry name" value="DUF2393"/>
    <property type="match status" value="1"/>
</dbReference>
<reference evidence="2" key="2">
    <citation type="journal article" date="2023" name="Microorganisms">
        <title>Isolation and Genomic Characteristics of Cat-Borne Campylobacter felis sp. nov. and Sheep-Borne Campylobacter ovis sp. nov.</title>
        <authorList>
            <person name="Wang H."/>
            <person name="Li Y."/>
            <person name="Gu Y."/>
            <person name="Zhou G."/>
            <person name="Chen X."/>
            <person name="Zhang X."/>
            <person name="Shao Z."/>
            <person name="Zhang J."/>
            <person name="Zhang M."/>
        </authorList>
    </citation>
    <scope>NUCLEOTIDE SEQUENCE</scope>
    <source>
        <strain evidence="2">PS10</strain>
    </source>
</reference>
<feature type="transmembrane region" description="Helical" evidence="1">
    <location>
        <begin position="21"/>
        <end position="45"/>
    </location>
</feature>
<dbReference type="RefSeq" id="WP_284937620.1">
    <property type="nucleotide sequence ID" value="NZ_JANURM010000006.1"/>
</dbReference>
<dbReference type="EMBL" id="JANURM010000006">
    <property type="protein sequence ID" value="MDL0088962.1"/>
    <property type="molecule type" value="Genomic_DNA"/>
</dbReference>